<reference evidence="1 2" key="1">
    <citation type="journal article" date="2020" name="Elife">
        <title>Loss of centromere function drives karyotype evolution in closely related Malassezia species.</title>
        <authorList>
            <person name="Sankaranarayanan S.R."/>
            <person name="Ianiri G."/>
            <person name="Coelho M.A."/>
            <person name="Reza M.H."/>
            <person name="Thimmappa B.C."/>
            <person name="Ganguly P."/>
            <person name="Vadnala R.N."/>
            <person name="Sun S."/>
            <person name="Siddharthan R."/>
            <person name="Tellgren-Roth C."/>
            <person name="Dawson T.L."/>
            <person name="Heitman J."/>
            <person name="Sanyal K."/>
        </authorList>
    </citation>
    <scope>NUCLEOTIDE SEQUENCE [LARGE SCALE GENOMIC DNA]</scope>
    <source>
        <strain evidence="1">CBS14141</strain>
    </source>
</reference>
<organism evidence="1 2">
    <name type="scientific">Malassezia furfur</name>
    <name type="common">Pityriasis versicolor infection agent</name>
    <name type="synonym">Pityrosporum furfur</name>
    <dbReference type="NCBI Taxonomy" id="55194"/>
    <lineage>
        <taxon>Eukaryota</taxon>
        <taxon>Fungi</taxon>
        <taxon>Dikarya</taxon>
        <taxon>Basidiomycota</taxon>
        <taxon>Ustilaginomycotina</taxon>
        <taxon>Malasseziomycetes</taxon>
        <taxon>Malasseziales</taxon>
        <taxon>Malasseziaceae</taxon>
        <taxon>Malassezia</taxon>
    </lineage>
</organism>
<evidence type="ECO:0000313" key="1">
    <source>
        <dbReference type="EMBL" id="WFD47740.1"/>
    </source>
</evidence>
<protein>
    <submittedName>
        <fullName evidence="1">Uncharacterized protein</fullName>
    </submittedName>
</protein>
<gene>
    <name evidence="1" type="ORF">GLX27_002400</name>
</gene>
<name>A0ABY8EQ98_MALFU</name>
<evidence type="ECO:0000313" key="2">
    <source>
        <dbReference type="Proteomes" id="UP000818624"/>
    </source>
</evidence>
<proteinExistence type="predicted"/>
<keyword evidence="2" id="KW-1185">Reference proteome</keyword>
<dbReference type="EMBL" id="CP046235">
    <property type="protein sequence ID" value="WFD47740.1"/>
    <property type="molecule type" value="Genomic_DNA"/>
</dbReference>
<accession>A0ABY8EQ98</accession>
<sequence length="68" mass="7670">MVRHTAHSVEVCQRYDSIRDEEDVRREVAQLVAQKGAYTTEQGLDLSNTDLLDDVERVYVAESGTSTL</sequence>
<dbReference type="Pfam" id="PF23563">
    <property type="entry name" value="TRIP13_N"/>
    <property type="match status" value="1"/>
</dbReference>
<dbReference type="Proteomes" id="UP000818624">
    <property type="component" value="Chromosome 2"/>
</dbReference>